<keyword evidence="4" id="KW-1185">Reference proteome</keyword>
<organism evidence="3 4">
    <name type="scientific">Flavobacterium suzhouense</name>
    <dbReference type="NCBI Taxonomy" id="1529638"/>
    <lineage>
        <taxon>Bacteria</taxon>
        <taxon>Pseudomonadati</taxon>
        <taxon>Bacteroidota</taxon>
        <taxon>Flavobacteriia</taxon>
        <taxon>Flavobacteriales</taxon>
        <taxon>Flavobacteriaceae</taxon>
        <taxon>Flavobacterium</taxon>
    </lineage>
</organism>
<sequence length="109" mass="12892">MENSLEDKIREDKVRKKVKAMQGFYKHLIVYLAINTFLLIIKAFNTGSDDVFFEWGTFSTAICWGIGLFFHWYGVFGTDIVLGKNWEERKIKEMMGRNQNGENDTKRWE</sequence>
<gene>
    <name evidence="3" type="ORF">ACFSR3_05235</name>
</gene>
<name>A0ABW5NQV6_9FLAO</name>
<evidence type="ECO:0000313" key="4">
    <source>
        <dbReference type="Proteomes" id="UP001597480"/>
    </source>
</evidence>
<accession>A0ABW5NQV6</accession>
<protein>
    <submittedName>
        <fullName evidence="3">2TM domain-containing protein</fullName>
    </submittedName>
</protein>
<dbReference type="InterPro" id="IPR025698">
    <property type="entry name" value="2TM_dom"/>
</dbReference>
<dbReference type="Proteomes" id="UP001597480">
    <property type="component" value="Unassembled WGS sequence"/>
</dbReference>
<evidence type="ECO:0000259" key="2">
    <source>
        <dbReference type="Pfam" id="PF13239"/>
    </source>
</evidence>
<feature type="transmembrane region" description="Helical" evidence="1">
    <location>
        <begin position="56"/>
        <end position="82"/>
    </location>
</feature>
<feature type="domain" description="2TM" evidence="2">
    <location>
        <begin position="14"/>
        <end position="95"/>
    </location>
</feature>
<dbReference type="RefSeq" id="WP_114759089.1">
    <property type="nucleotide sequence ID" value="NZ_JBHUMD010000006.1"/>
</dbReference>
<proteinExistence type="predicted"/>
<evidence type="ECO:0000313" key="3">
    <source>
        <dbReference type="EMBL" id="MFD2601452.1"/>
    </source>
</evidence>
<feature type="transmembrane region" description="Helical" evidence="1">
    <location>
        <begin position="24"/>
        <end position="44"/>
    </location>
</feature>
<dbReference type="Pfam" id="PF13239">
    <property type="entry name" value="2TM"/>
    <property type="match status" value="1"/>
</dbReference>
<keyword evidence="1" id="KW-1133">Transmembrane helix</keyword>
<evidence type="ECO:0000256" key="1">
    <source>
        <dbReference type="SAM" id="Phobius"/>
    </source>
</evidence>
<reference evidence="4" key="1">
    <citation type="journal article" date="2019" name="Int. J. Syst. Evol. Microbiol.">
        <title>The Global Catalogue of Microorganisms (GCM) 10K type strain sequencing project: providing services to taxonomists for standard genome sequencing and annotation.</title>
        <authorList>
            <consortium name="The Broad Institute Genomics Platform"/>
            <consortium name="The Broad Institute Genome Sequencing Center for Infectious Disease"/>
            <person name="Wu L."/>
            <person name="Ma J."/>
        </authorList>
    </citation>
    <scope>NUCLEOTIDE SEQUENCE [LARGE SCALE GENOMIC DNA]</scope>
    <source>
        <strain evidence="4">KCTC 42107</strain>
    </source>
</reference>
<keyword evidence="1" id="KW-0812">Transmembrane</keyword>
<comment type="caution">
    <text evidence="3">The sequence shown here is derived from an EMBL/GenBank/DDBJ whole genome shotgun (WGS) entry which is preliminary data.</text>
</comment>
<keyword evidence="1" id="KW-0472">Membrane</keyword>
<dbReference type="EMBL" id="JBHUMD010000006">
    <property type="protein sequence ID" value="MFD2601452.1"/>
    <property type="molecule type" value="Genomic_DNA"/>
</dbReference>